<dbReference type="GO" id="GO:0003729">
    <property type="term" value="F:mRNA binding"/>
    <property type="evidence" value="ECO:0007669"/>
    <property type="project" value="TreeGrafter"/>
</dbReference>
<sequence length="242" mass="26456">MPGQMITRTKKIFVGGLSASSTVEDMKNYFSQFGTIEEGMLMFDKSTNRHRGFGFVQFDDEEVVEKVCEIHFHEINGKMVECKKAQPKEVMLPVQLAKGRFSGRNLYGLPDHMLATYAAAYLPRLGYSPTGLYYPVLNSYHPATASYLSPASPVHSQPPSGGRTYTNANGSLAPAQALDIYATSGSATADLSPYLAAHGAQALAPLHLKGASWKSVAIRFCKNLQRCLKKAPQLIAAYNGYH</sequence>
<dbReference type="SMART" id="SM00360">
    <property type="entry name" value="RRM"/>
    <property type="match status" value="1"/>
</dbReference>
<dbReference type="InterPro" id="IPR034126">
    <property type="entry name" value="MSI_RRM2"/>
</dbReference>
<evidence type="ECO:0000256" key="4">
    <source>
        <dbReference type="ARBA" id="ARBA00022737"/>
    </source>
</evidence>
<dbReference type="Gene3D" id="3.30.70.330">
    <property type="match status" value="1"/>
</dbReference>
<reference evidence="9" key="1">
    <citation type="submission" date="2022-11" db="UniProtKB">
        <authorList>
            <consortium name="WormBaseParasite"/>
        </authorList>
    </citation>
    <scope>IDENTIFICATION</scope>
</reference>
<name>A0A915HWM0_ROMCU</name>
<dbReference type="FunFam" id="3.30.70.330:FF:000020">
    <property type="entry name" value="RNA-binding protein Musashi homolog 2 isoform X1"/>
    <property type="match status" value="1"/>
</dbReference>
<evidence type="ECO:0000313" key="9">
    <source>
        <dbReference type="WBParaSite" id="nRc.2.0.1.t05952-RA"/>
    </source>
</evidence>
<dbReference type="InterPro" id="IPR000504">
    <property type="entry name" value="RRM_dom"/>
</dbReference>
<evidence type="ECO:0000256" key="2">
    <source>
        <dbReference type="ARBA" id="ARBA00006635"/>
    </source>
</evidence>
<dbReference type="OMA" id="VQIAKNR"/>
<keyword evidence="5 6" id="KW-0694">RNA-binding</keyword>
<keyword evidence="8" id="KW-1185">Reference proteome</keyword>
<keyword evidence="3" id="KW-0963">Cytoplasm</keyword>
<dbReference type="WBParaSite" id="nRc.2.0.1.t05952-RA">
    <property type="protein sequence ID" value="nRc.2.0.1.t05952-RA"/>
    <property type="gene ID" value="nRc.2.0.1.g05952"/>
</dbReference>
<evidence type="ECO:0000256" key="5">
    <source>
        <dbReference type="ARBA" id="ARBA00022884"/>
    </source>
</evidence>
<dbReference type="Pfam" id="PF00076">
    <property type="entry name" value="RRM_1"/>
    <property type="match status" value="1"/>
</dbReference>
<organism evidence="8 9">
    <name type="scientific">Romanomermis culicivorax</name>
    <name type="common">Nematode worm</name>
    <dbReference type="NCBI Taxonomy" id="13658"/>
    <lineage>
        <taxon>Eukaryota</taxon>
        <taxon>Metazoa</taxon>
        <taxon>Ecdysozoa</taxon>
        <taxon>Nematoda</taxon>
        <taxon>Enoplea</taxon>
        <taxon>Dorylaimia</taxon>
        <taxon>Mermithida</taxon>
        <taxon>Mermithoidea</taxon>
        <taxon>Mermithidae</taxon>
        <taxon>Romanomermis</taxon>
    </lineage>
</organism>
<dbReference type="GO" id="GO:0005737">
    <property type="term" value="C:cytoplasm"/>
    <property type="evidence" value="ECO:0007669"/>
    <property type="project" value="UniProtKB-SubCell"/>
</dbReference>
<proteinExistence type="inferred from homology"/>
<dbReference type="InterPro" id="IPR012677">
    <property type="entry name" value="Nucleotide-bd_a/b_plait_sf"/>
</dbReference>
<comment type="subcellular location">
    <subcellularLocation>
        <location evidence="1">Cytoplasm</location>
    </subcellularLocation>
</comment>
<evidence type="ECO:0000256" key="6">
    <source>
        <dbReference type="PROSITE-ProRule" id="PRU00176"/>
    </source>
</evidence>
<dbReference type="PROSITE" id="PS50102">
    <property type="entry name" value="RRM"/>
    <property type="match status" value="1"/>
</dbReference>
<dbReference type="GO" id="GO:0006417">
    <property type="term" value="P:regulation of translation"/>
    <property type="evidence" value="ECO:0007669"/>
    <property type="project" value="TreeGrafter"/>
</dbReference>
<dbReference type="Proteomes" id="UP000887565">
    <property type="component" value="Unplaced"/>
</dbReference>
<keyword evidence="4" id="KW-0677">Repeat</keyword>
<accession>A0A915HWM0</accession>
<evidence type="ECO:0000256" key="3">
    <source>
        <dbReference type="ARBA" id="ARBA00022490"/>
    </source>
</evidence>
<dbReference type="InterPro" id="IPR035979">
    <property type="entry name" value="RBD_domain_sf"/>
</dbReference>
<evidence type="ECO:0000256" key="1">
    <source>
        <dbReference type="ARBA" id="ARBA00004496"/>
    </source>
</evidence>
<dbReference type="AlphaFoldDB" id="A0A915HWM0"/>
<evidence type="ECO:0000313" key="8">
    <source>
        <dbReference type="Proteomes" id="UP000887565"/>
    </source>
</evidence>
<dbReference type="PANTHER" id="PTHR48032">
    <property type="entry name" value="RNA-BINDING PROTEIN MUSASHI HOMOLOG RBP6"/>
    <property type="match status" value="1"/>
</dbReference>
<protein>
    <submittedName>
        <fullName evidence="9">RRM domain-containing protein</fullName>
    </submittedName>
</protein>
<feature type="domain" description="RRM" evidence="7">
    <location>
        <begin position="10"/>
        <end position="87"/>
    </location>
</feature>
<dbReference type="CDD" id="cd12323">
    <property type="entry name" value="RRM2_MSI"/>
    <property type="match status" value="1"/>
</dbReference>
<comment type="similarity">
    <text evidence="2">Belongs to the Musashi family.</text>
</comment>
<dbReference type="PANTHER" id="PTHR48032:SF18">
    <property type="entry name" value="RRM DOMAIN-CONTAINING PROTEIN"/>
    <property type="match status" value="1"/>
</dbReference>
<evidence type="ECO:0000259" key="7">
    <source>
        <dbReference type="PROSITE" id="PS50102"/>
    </source>
</evidence>
<dbReference type="SUPFAM" id="SSF54928">
    <property type="entry name" value="RNA-binding domain, RBD"/>
    <property type="match status" value="1"/>
</dbReference>